<dbReference type="PANTHER" id="PTHR43976">
    <property type="entry name" value="SHORT CHAIN DEHYDROGENASE"/>
    <property type="match status" value="1"/>
</dbReference>
<reference evidence="5" key="1">
    <citation type="submission" date="2015-05" db="EMBL/GenBank/DDBJ databases">
        <authorList>
            <person name="Fogelqvist Johan"/>
        </authorList>
    </citation>
    <scope>NUCLEOTIDE SEQUENCE [LARGE SCALE GENOMIC DNA]</scope>
</reference>
<keyword evidence="2" id="KW-0560">Oxidoreductase</keyword>
<protein>
    <submittedName>
        <fullName evidence="4">Uncharacterized protein</fullName>
    </submittedName>
</protein>
<dbReference type="SUPFAM" id="SSF51735">
    <property type="entry name" value="NAD(P)-binding Rossmann-fold domains"/>
    <property type="match status" value="1"/>
</dbReference>
<accession>A0A0G4LW04</accession>
<evidence type="ECO:0000256" key="1">
    <source>
        <dbReference type="ARBA" id="ARBA00006484"/>
    </source>
</evidence>
<dbReference type="PRINTS" id="PR00080">
    <property type="entry name" value="SDRFAMILY"/>
</dbReference>
<dbReference type="AlphaFoldDB" id="A0A0G4LW04"/>
<evidence type="ECO:0000313" key="5">
    <source>
        <dbReference type="Proteomes" id="UP000045706"/>
    </source>
</evidence>
<dbReference type="InterPro" id="IPR036291">
    <property type="entry name" value="NAD(P)-bd_dom_sf"/>
</dbReference>
<dbReference type="CDD" id="cd05374">
    <property type="entry name" value="17beta-HSD-like_SDR_c"/>
    <property type="match status" value="1"/>
</dbReference>
<dbReference type="EMBL" id="CVQI01018891">
    <property type="protein sequence ID" value="CRK26167.1"/>
    <property type="molecule type" value="Genomic_DNA"/>
</dbReference>
<dbReference type="InterPro" id="IPR051911">
    <property type="entry name" value="SDR_oxidoreductase"/>
</dbReference>
<evidence type="ECO:0000256" key="2">
    <source>
        <dbReference type="ARBA" id="ARBA00023002"/>
    </source>
</evidence>
<gene>
    <name evidence="4" type="ORF">BN1723_013782</name>
</gene>
<organism evidence="4 5">
    <name type="scientific">Verticillium longisporum</name>
    <name type="common">Verticillium dahliae var. longisporum</name>
    <dbReference type="NCBI Taxonomy" id="100787"/>
    <lineage>
        <taxon>Eukaryota</taxon>
        <taxon>Fungi</taxon>
        <taxon>Dikarya</taxon>
        <taxon>Ascomycota</taxon>
        <taxon>Pezizomycotina</taxon>
        <taxon>Sordariomycetes</taxon>
        <taxon>Hypocreomycetidae</taxon>
        <taxon>Glomerellales</taxon>
        <taxon>Plectosphaerellaceae</taxon>
        <taxon>Verticillium</taxon>
    </lineage>
</organism>
<sequence>MAPLVWLITGSSTGFGAEFVKALLAAGDKVIATARNPTSIEHFQKAGASVLKLDLTSSQSDFEQLAERAIGIHGGVDVVVNNAGYPHFSTIEDDRFDDSMSSINILICLTVISLENWNKVFQTHVFGPLGVARAFLPHFREKKAGNFVFMGSIAAWGGLPAVGAYCSSKAALRAAVESLNLETKPLGIRTLLVEPGYFRTEFLNEKKAVYIDTKIDEYKPLVDNLYPQVKGIHQQQPGDPAKGVARILDVVKSHTAGEGFPVSLALGDDALDTIRKKCTYTLELLDKWAEKSSNTSF</sequence>
<evidence type="ECO:0000256" key="3">
    <source>
        <dbReference type="RuleBase" id="RU000363"/>
    </source>
</evidence>
<dbReference type="GO" id="GO:0016491">
    <property type="term" value="F:oxidoreductase activity"/>
    <property type="evidence" value="ECO:0007669"/>
    <property type="project" value="UniProtKB-KW"/>
</dbReference>
<name>A0A0G4LW04_VERLO</name>
<evidence type="ECO:0000313" key="4">
    <source>
        <dbReference type="EMBL" id="CRK26167.1"/>
    </source>
</evidence>
<dbReference type="PRINTS" id="PR00081">
    <property type="entry name" value="GDHRDH"/>
</dbReference>
<dbReference type="PANTHER" id="PTHR43976:SF16">
    <property type="entry name" value="SHORT-CHAIN DEHYDROGENASE_REDUCTASE FAMILY PROTEIN"/>
    <property type="match status" value="1"/>
</dbReference>
<dbReference type="Proteomes" id="UP000045706">
    <property type="component" value="Unassembled WGS sequence"/>
</dbReference>
<dbReference type="Pfam" id="PF00106">
    <property type="entry name" value="adh_short"/>
    <property type="match status" value="1"/>
</dbReference>
<dbReference type="InterPro" id="IPR002347">
    <property type="entry name" value="SDR_fam"/>
</dbReference>
<comment type="similarity">
    <text evidence="1 3">Belongs to the short-chain dehydrogenases/reductases (SDR) family.</text>
</comment>
<dbReference type="Gene3D" id="3.40.50.720">
    <property type="entry name" value="NAD(P)-binding Rossmann-like Domain"/>
    <property type="match status" value="1"/>
</dbReference>
<proteinExistence type="inferred from homology"/>